<keyword evidence="5" id="KW-1185">Reference proteome</keyword>
<proteinExistence type="predicted"/>
<evidence type="ECO:0000259" key="3">
    <source>
        <dbReference type="PROSITE" id="PS50110"/>
    </source>
</evidence>
<dbReference type="Proteomes" id="UP001258315">
    <property type="component" value="Unassembled WGS sequence"/>
</dbReference>
<dbReference type="RefSeq" id="WP_311947237.1">
    <property type="nucleotide sequence ID" value="NZ_JAVLVU010000001.1"/>
</dbReference>
<dbReference type="PROSITE" id="PS50110">
    <property type="entry name" value="RESPONSE_REGULATORY"/>
    <property type="match status" value="1"/>
</dbReference>
<dbReference type="Pfam" id="PF00072">
    <property type="entry name" value="Response_reg"/>
    <property type="match status" value="1"/>
</dbReference>
<dbReference type="InterPro" id="IPR050595">
    <property type="entry name" value="Bact_response_regulator"/>
</dbReference>
<comment type="caution">
    <text evidence="4">The sequence shown here is derived from an EMBL/GenBank/DDBJ whole genome shotgun (WGS) entry which is preliminary data.</text>
</comment>
<dbReference type="InterPro" id="IPR001789">
    <property type="entry name" value="Sig_transdc_resp-reg_receiver"/>
</dbReference>
<feature type="modified residue" description="4-aspartylphosphate" evidence="2">
    <location>
        <position position="52"/>
    </location>
</feature>
<evidence type="ECO:0000313" key="5">
    <source>
        <dbReference type="Proteomes" id="UP001258315"/>
    </source>
</evidence>
<evidence type="ECO:0000256" key="1">
    <source>
        <dbReference type="ARBA" id="ARBA00022553"/>
    </source>
</evidence>
<name>A0ABU3GNK8_9SPHI</name>
<organism evidence="4 5">
    <name type="scientific">Mucilaginibacter terrae</name>
    <dbReference type="NCBI Taxonomy" id="1955052"/>
    <lineage>
        <taxon>Bacteria</taxon>
        <taxon>Pseudomonadati</taxon>
        <taxon>Bacteroidota</taxon>
        <taxon>Sphingobacteriia</taxon>
        <taxon>Sphingobacteriales</taxon>
        <taxon>Sphingobacteriaceae</taxon>
        <taxon>Mucilaginibacter</taxon>
    </lineage>
</organism>
<dbReference type="EMBL" id="JAVLVU010000001">
    <property type="protein sequence ID" value="MDT3401372.1"/>
    <property type="molecule type" value="Genomic_DNA"/>
</dbReference>
<dbReference type="SUPFAM" id="SSF52172">
    <property type="entry name" value="CheY-like"/>
    <property type="match status" value="1"/>
</dbReference>
<dbReference type="InterPro" id="IPR011006">
    <property type="entry name" value="CheY-like_superfamily"/>
</dbReference>
<dbReference type="Gene3D" id="3.40.50.2300">
    <property type="match status" value="1"/>
</dbReference>
<dbReference type="PANTHER" id="PTHR44591">
    <property type="entry name" value="STRESS RESPONSE REGULATOR PROTEIN 1"/>
    <property type="match status" value="1"/>
</dbReference>
<dbReference type="PANTHER" id="PTHR44591:SF3">
    <property type="entry name" value="RESPONSE REGULATORY DOMAIN-CONTAINING PROTEIN"/>
    <property type="match status" value="1"/>
</dbReference>
<evidence type="ECO:0000256" key="2">
    <source>
        <dbReference type="PROSITE-ProRule" id="PRU00169"/>
    </source>
</evidence>
<sequence>MPKIIICDDEQDILDITATILETEGFNVITVLNSLTAISTIALEKPDLVLIDLWMPGISGDQIVKQMRQNPAFVNLPVIVISASTDGREIALTAGANDFIEKPYDIDDLVNKVNKYLPMQVDVAS</sequence>
<protein>
    <submittedName>
        <fullName evidence="4">DNA-binding response OmpR family regulator</fullName>
    </submittedName>
</protein>
<evidence type="ECO:0000313" key="4">
    <source>
        <dbReference type="EMBL" id="MDT3401372.1"/>
    </source>
</evidence>
<keyword evidence="4" id="KW-0238">DNA-binding</keyword>
<keyword evidence="1 2" id="KW-0597">Phosphoprotein</keyword>
<dbReference type="GO" id="GO:0003677">
    <property type="term" value="F:DNA binding"/>
    <property type="evidence" value="ECO:0007669"/>
    <property type="project" value="UniProtKB-KW"/>
</dbReference>
<gene>
    <name evidence="4" type="ORF">QE417_000444</name>
</gene>
<reference evidence="5" key="1">
    <citation type="submission" date="2023-07" db="EMBL/GenBank/DDBJ databases">
        <title>Functional and genomic diversity of the sorghum phyllosphere microbiome.</title>
        <authorList>
            <person name="Shade A."/>
        </authorList>
    </citation>
    <scope>NUCLEOTIDE SEQUENCE [LARGE SCALE GENOMIC DNA]</scope>
    <source>
        <strain evidence="5">SORGH_AS_0422</strain>
    </source>
</reference>
<feature type="domain" description="Response regulatory" evidence="3">
    <location>
        <begin position="3"/>
        <end position="117"/>
    </location>
</feature>
<dbReference type="SMART" id="SM00448">
    <property type="entry name" value="REC"/>
    <property type="match status" value="1"/>
</dbReference>
<accession>A0ABU3GNK8</accession>